<feature type="compositionally biased region" description="Basic residues" evidence="6">
    <location>
        <begin position="1506"/>
        <end position="1516"/>
    </location>
</feature>
<feature type="compositionally biased region" description="Acidic residues" evidence="6">
    <location>
        <begin position="1467"/>
        <end position="1480"/>
    </location>
</feature>
<dbReference type="EMBL" id="CM000160">
    <property type="protein sequence ID" value="KRK02970.1"/>
    <property type="molecule type" value="Genomic_DNA"/>
</dbReference>
<dbReference type="PANTHER" id="PTHR32086">
    <property type="entry name" value="FANCONI ANEMIA GROUP D2 PROTEIN"/>
    <property type="match status" value="1"/>
</dbReference>
<dbReference type="OrthoDB" id="27031at2759"/>
<dbReference type="GO" id="GO:0031573">
    <property type="term" value="P:mitotic intra-S DNA damage checkpoint signaling"/>
    <property type="evidence" value="ECO:0007669"/>
    <property type="project" value="TreeGrafter"/>
</dbReference>
<feature type="region of interest" description="Disordered" evidence="6">
    <location>
        <begin position="1458"/>
        <end position="1516"/>
    </location>
</feature>
<accession>A0A0R1E5K8</accession>
<evidence type="ECO:0000256" key="2">
    <source>
        <dbReference type="ARBA" id="ARBA00022499"/>
    </source>
</evidence>
<evidence type="ECO:0000313" key="8">
    <source>
        <dbReference type="Proteomes" id="UP000002282"/>
    </source>
</evidence>
<protein>
    <submittedName>
        <fullName evidence="7">Uncharacterized protein, isoform B</fullName>
    </submittedName>
</protein>
<evidence type="ECO:0000256" key="5">
    <source>
        <dbReference type="ARBA" id="ARBA00093456"/>
    </source>
</evidence>
<evidence type="ECO:0000256" key="1">
    <source>
        <dbReference type="ARBA" id="ARBA00004123"/>
    </source>
</evidence>
<comment type="subcellular location">
    <subcellularLocation>
        <location evidence="1">Nucleus</location>
    </subcellularLocation>
</comment>
<dbReference type="GO" id="GO:1990918">
    <property type="term" value="P:double-strand break repair involved in meiotic recombination"/>
    <property type="evidence" value="ECO:0007669"/>
    <property type="project" value="TreeGrafter"/>
</dbReference>
<gene>
    <name evidence="7" type="primary">Dyak\GE25040</name>
    <name evidence="7" type="synonym">dyak_GLEANR_8682</name>
    <name evidence="7" type="synonym">GE25040</name>
    <name evidence="7" type="ORF">Dyak_GE25040</name>
</gene>
<reference evidence="7 8" key="2">
    <citation type="journal article" date="2007" name="PLoS Biol.">
        <title>Principles of genome evolution in the Drosophila melanogaster species group.</title>
        <authorList>
            <person name="Ranz J.M."/>
            <person name="Maurin D."/>
            <person name="Chan Y.S."/>
            <person name="von Grotthuss M."/>
            <person name="Hillier L.W."/>
            <person name="Roote J."/>
            <person name="Ashburner M."/>
            <person name="Bergman C.M."/>
        </authorList>
    </citation>
    <scope>NUCLEOTIDE SEQUENCE [LARGE SCALE GENOMIC DNA]</scope>
    <source>
        <strain evidence="8">Tai18E2 / Tucson 14021-0261.01</strain>
    </source>
</reference>
<evidence type="ECO:0000256" key="6">
    <source>
        <dbReference type="SAM" id="MobiDB-lite"/>
    </source>
</evidence>
<keyword evidence="4" id="KW-0539">Nucleus</keyword>
<reference evidence="7 8" key="1">
    <citation type="journal article" date="2007" name="Nature">
        <title>Evolution of genes and genomes on the Drosophila phylogeny.</title>
        <authorList>
            <consortium name="Drosophila 12 Genomes Consortium"/>
            <person name="Clark A.G."/>
            <person name="Eisen M.B."/>
            <person name="Smith D.R."/>
            <person name="Bergman C.M."/>
            <person name="Oliver B."/>
            <person name="Markow T.A."/>
            <person name="Kaufman T.C."/>
            <person name="Kellis M."/>
            <person name="Gelbart W."/>
            <person name="Iyer V.N."/>
            <person name="Pollard D.A."/>
            <person name="Sackton T.B."/>
            <person name="Larracuente A.M."/>
            <person name="Singh N.D."/>
            <person name="Abad J.P."/>
            <person name="Abt D.N."/>
            <person name="Adryan B."/>
            <person name="Aguade M."/>
            <person name="Akashi H."/>
            <person name="Anderson W.W."/>
            <person name="Aquadro C.F."/>
            <person name="Ardell D.H."/>
            <person name="Arguello R."/>
            <person name="Artieri C.G."/>
            <person name="Barbash D.A."/>
            <person name="Barker D."/>
            <person name="Barsanti P."/>
            <person name="Batterham P."/>
            <person name="Batzoglou S."/>
            <person name="Begun D."/>
            <person name="Bhutkar A."/>
            <person name="Blanco E."/>
            <person name="Bosak S.A."/>
            <person name="Bradley R.K."/>
            <person name="Brand A.D."/>
            <person name="Brent M.R."/>
            <person name="Brooks A.N."/>
            <person name="Brown R.H."/>
            <person name="Butlin R.K."/>
            <person name="Caggese C."/>
            <person name="Calvi B.R."/>
            <person name="Bernardo de Carvalho A."/>
            <person name="Caspi A."/>
            <person name="Castrezana S."/>
            <person name="Celniker S.E."/>
            <person name="Chang J.L."/>
            <person name="Chapple C."/>
            <person name="Chatterji S."/>
            <person name="Chinwalla A."/>
            <person name="Civetta A."/>
            <person name="Clifton S.W."/>
            <person name="Comeron J.M."/>
            <person name="Costello J.C."/>
            <person name="Coyne J.A."/>
            <person name="Daub J."/>
            <person name="David R.G."/>
            <person name="Delcher A.L."/>
            <person name="Delehaunty K."/>
            <person name="Do C.B."/>
            <person name="Ebling H."/>
            <person name="Edwards K."/>
            <person name="Eickbush T."/>
            <person name="Evans J.D."/>
            <person name="Filipski A."/>
            <person name="Findeiss S."/>
            <person name="Freyhult E."/>
            <person name="Fulton L."/>
            <person name="Fulton R."/>
            <person name="Garcia A.C."/>
            <person name="Gardiner A."/>
            <person name="Garfield D.A."/>
            <person name="Garvin B.E."/>
            <person name="Gibson G."/>
            <person name="Gilbert D."/>
            <person name="Gnerre S."/>
            <person name="Godfrey J."/>
            <person name="Good R."/>
            <person name="Gotea V."/>
            <person name="Gravely B."/>
            <person name="Greenberg A.J."/>
            <person name="Griffiths-Jones S."/>
            <person name="Gross S."/>
            <person name="Guigo R."/>
            <person name="Gustafson E.A."/>
            <person name="Haerty W."/>
            <person name="Hahn M.W."/>
            <person name="Halligan D.L."/>
            <person name="Halpern A.L."/>
            <person name="Halter G.M."/>
            <person name="Han M.V."/>
            <person name="Heger A."/>
            <person name="Hillier L."/>
            <person name="Hinrichs A.S."/>
            <person name="Holmes I."/>
            <person name="Hoskins R.A."/>
            <person name="Hubisz M.J."/>
            <person name="Hultmark D."/>
            <person name="Huntley M.A."/>
            <person name="Jaffe D.B."/>
            <person name="Jagadeeshan S."/>
            <person name="Jeck W.R."/>
            <person name="Johnson J."/>
            <person name="Jones C.D."/>
            <person name="Jordan W.C."/>
            <person name="Karpen G.H."/>
            <person name="Kataoka E."/>
            <person name="Keightley P.D."/>
            <person name="Kheradpour P."/>
            <person name="Kirkness E.F."/>
            <person name="Koerich L.B."/>
            <person name="Kristiansen K."/>
            <person name="Kudrna D."/>
            <person name="Kulathinal R.J."/>
            <person name="Kumar S."/>
            <person name="Kwok R."/>
            <person name="Lander E."/>
            <person name="Langley C.H."/>
            <person name="Lapoint R."/>
            <person name="Lazzaro B.P."/>
            <person name="Lee S.J."/>
            <person name="Levesque L."/>
            <person name="Li R."/>
            <person name="Lin C.F."/>
            <person name="Lin M.F."/>
            <person name="Lindblad-Toh K."/>
            <person name="Llopart A."/>
            <person name="Long M."/>
            <person name="Low L."/>
            <person name="Lozovsky E."/>
            <person name="Lu J."/>
            <person name="Luo M."/>
            <person name="Machado C.A."/>
            <person name="Makalowski W."/>
            <person name="Marzo M."/>
            <person name="Matsuda M."/>
            <person name="Matzkin L."/>
            <person name="McAllister B."/>
            <person name="McBride C.S."/>
            <person name="McKernan B."/>
            <person name="McKernan K."/>
            <person name="Mendez-Lago M."/>
            <person name="Minx P."/>
            <person name="Mollenhauer M.U."/>
            <person name="Montooth K."/>
            <person name="Mount S.M."/>
            <person name="Mu X."/>
            <person name="Myers E."/>
            <person name="Negre B."/>
            <person name="Newfeld S."/>
            <person name="Nielsen R."/>
            <person name="Noor M.A."/>
            <person name="O'Grady P."/>
            <person name="Pachter L."/>
            <person name="Papaceit M."/>
            <person name="Parisi M.J."/>
            <person name="Parisi M."/>
            <person name="Parts L."/>
            <person name="Pedersen J.S."/>
            <person name="Pesole G."/>
            <person name="Phillippy A.M."/>
            <person name="Ponting C.P."/>
            <person name="Pop M."/>
            <person name="Porcelli D."/>
            <person name="Powell J.R."/>
            <person name="Prohaska S."/>
            <person name="Pruitt K."/>
            <person name="Puig M."/>
            <person name="Quesneville H."/>
            <person name="Ram K.R."/>
            <person name="Rand D."/>
            <person name="Rasmussen M.D."/>
            <person name="Reed L.K."/>
            <person name="Reenan R."/>
            <person name="Reily A."/>
            <person name="Remington K.A."/>
            <person name="Rieger T.T."/>
            <person name="Ritchie M.G."/>
            <person name="Robin C."/>
            <person name="Rogers Y.H."/>
            <person name="Rohde C."/>
            <person name="Rozas J."/>
            <person name="Rubenfield M.J."/>
            <person name="Ruiz A."/>
            <person name="Russo S."/>
            <person name="Salzberg S.L."/>
            <person name="Sanchez-Gracia A."/>
            <person name="Saranga D.J."/>
            <person name="Sato H."/>
            <person name="Schaeffer S.W."/>
            <person name="Schatz M.C."/>
            <person name="Schlenke T."/>
            <person name="Schwartz R."/>
            <person name="Segarra C."/>
            <person name="Singh R.S."/>
            <person name="Sirot L."/>
            <person name="Sirota M."/>
            <person name="Sisneros N.B."/>
            <person name="Smith C.D."/>
            <person name="Smith T.F."/>
            <person name="Spieth J."/>
            <person name="Stage D.E."/>
            <person name="Stark A."/>
            <person name="Stephan W."/>
            <person name="Strausberg R.L."/>
            <person name="Strempel S."/>
            <person name="Sturgill D."/>
            <person name="Sutton G."/>
            <person name="Sutton G.G."/>
            <person name="Tao W."/>
            <person name="Teichmann S."/>
            <person name="Tobari Y.N."/>
            <person name="Tomimura Y."/>
            <person name="Tsolas J.M."/>
            <person name="Valente V.L."/>
            <person name="Venter E."/>
            <person name="Venter J.C."/>
            <person name="Vicario S."/>
            <person name="Vieira F.G."/>
            <person name="Vilella A.J."/>
            <person name="Villasante A."/>
            <person name="Walenz B."/>
            <person name="Wang J."/>
            <person name="Wasserman M."/>
            <person name="Watts T."/>
            <person name="Wilson D."/>
            <person name="Wilson R.K."/>
            <person name="Wing R.A."/>
            <person name="Wolfner M.F."/>
            <person name="Wong A."/>
            <person name="Wong G.K."/>
            <person name="Wu C.I."/>
            <person name="Wu G."/>
            <person name="Yamamoto D."/>
            <person name="Yang H.P."/>
            <person name="Yang S.P."/>
            <person name="Yorke J.A."/>
            <person name="Yoshida K."/>
            <person name="Zdobnov E."/>
            <person name="Zhang P."/>
            <person name="Zhang Y."/>
            <person name="Zimin A.V."/>
            <person name="Baldwin J."/>
            <person name="Abdouelleil A."/>
            <person name="Abdulkadir J."/>
            <person name="Abebe A."/>
            <person name="Abera B."/>
            <person name="Abreu J."/>
            <person name="Acer S.C."/>
            <person name="Aftuck L."/>
            <person name="Alexander A."/>
            <person name="An P."/>
            <person name="Anderson E."/>
            <person name="Anderson S."/>
            <person name="Arachi H."/>
            <person name="Azer M."/>
            <person name="Bachantsang P."/>
            <person name="Barry A."/>
            <person name="Bayul T."/>
            <person name="Berlin A."/>
            <person name="Bessette D."/>
            <person name="Bloom T."/>
            <person name="Blye J."/>
            <person name="Boguslavskiy L."/>
            <person name="Bonnet C."/>
            <person name="Boukhgalter B."/>
            <person name="Bourzgui I."/>
            <person name="Brown A."/>
            <person name="Cahill P."/>
            <person name="Channer S."/>
            <person name="Cheshatsang Y."/>
            <person name="Chuda L."/>
            <person name="Citroen M."/>
            <person name="Collymore A."/>
            <person name="Cooke P."/>
            <person name="Costello M."/>
            <person name="D'Aco K."/>
            <person name="Daza R."/>
            <person name="De Haan G."/>
            <person name="DeGray S."/>
            <person name="DeMaso C."/>
            <person name="Dhargay N."/>
            <person name="Dooley K."/>
            <person name="Dooley E."/>
            <person name="Doricent M."/>
            <person name="Dorje P."/>
            <person name="Dorjee K."/>
            <person name="Dupes A."/>
            <person name="Elong R."/>
            <person name="Falk J."/>
            <person name="Farina A."/>
            <person name="Faro S."/>
            <person name="Ferguson D."/>
            <person name="Fisher S."/>
            <person name="Foley C.D."/>
            <person name="Franke A."/>
            <person name="Friedrich D."/>
            <person name="Gadbois L."/>
            <person name="Gearin G."/>
            <person name="Gearin C.R."/>
            <person name="Giannoukos G."/>
            <person name="Goode T."/>
            <person name="Graham J."/>
            <person name="Grandbois E."/>
            <person name="Grewal S."/>
            <person name="Gyaltsen K."/>
            <person name="Hafez N."/>
            <person name="Hagos B."/>
            <person name="Hall J."/>
            <person name="Henson C."/>
            <person name="Hollinger A."/>
            <person name="Honan T."/>
            <person name="Huard M.D."/>
            <person name="Hughes L."/>
            <person name="Hurhula B."/>
            <person name="Husby M.E."/>
            <person name="Kamat A."/>
            <person name="Kanga B."/>
            <person name="Kashin S."/>
            <person name="Khazanovich D."/>
            <person name="Kisner P."/>
            <person name="Lance K."/>
            <person name="Lara M."/>
            <person name="Lee W."/>
            <person name="Lennon N."/>
            <person name="Letendre F."/>
            <person name="LeVine R."/>
            <person name="Lipovsky A."/>
            <person name="Liu X."/>
            <person name="Liu J."/>
            <person name="Liu S."/>
            <person name="Lokyitsang T."/>
            <person name="Lokyitsang Y."/>
            <person name="Lubonja R."/>
            <person name="Lui A."/>
            <person name="MacDonald P."/>
            <person name="Magnisalis V."/>
            <person name="Maru K."/>
            <person name="Matthews C."/>
            <person name="McCusker W."/>
            <person name="McDonough S."/>
            <person name="Mehta T."/>
            <person name="Meldrim J."/>
            <person name="Meneus L."/>
            <person name="Mihai O."/>
            <person name="Mihalev A."/>
            <person name="Mihova T."/>
            <person name="Mittelman R."/>
            <person name="Mlenga V."/>
            <person name="Montmayeur A."/>
            <person name="Mulrain L."/>
            <person name="Navidi A."/>
            <person name="Naylor J."/>
            <person name="Negash T."/>
            <person name="Nguyen T."/>
            <person name="Nguyen N."/>
            <person name="Nicol R."/>
            <person name="Norbu C."/>
            <person name="Norbu N."/>
            <person name="Novod N."/>
            <person name="O'Neill B."/>
            <person name="Osman S."/>
            <person name="Markiewicz E."/>
            <person name="Oyono O.L."/>
            <person name="Patti C."/>
            <person name="Phunkhang P."/>
            <person name="Pierre F."/>
            <person name="Priest M."/>
            <person name="Raghuraman S."/>
            <person name="Rege F."/>
            <person name="Reyes R."/>
            <person name="Rise C."/>
            <person name="Rogov P."/>
            <person name="Ross K."/>
            <person name="Ryan E."/>
            <person name="Settipalli S."/>
            <person name="Shea T."/>
            <person name="Sherpa N."/>
            <person name="Shi L."/>
            <person name="Shih D."/>
            <person name="Sparrow T."/>
            <person name="Spaulding J."/>
            <person name="Stalker J."/>
            <person name="Stange-Thomann N."/>
            <person name="Stavropoulos S."/>
            <person name="Stone C."/>
            <person name="Strader C."/>
            <person name="Tesfaye S."/>
            <person name="Thomson T."/>
            <person name="Thoulutsang Y."/>
            <person name="Thoulutsang D."/>
            <person name="Topham K."/>
            <person name="Topping I."/>
            <person name="Tsamla T."/>
            <person name="Vassiliev H."/>
            <person name="Vo A."/>
            <person name="Wangchuk T."/>
            <person name="Wangdi T."/>
            <person name="Weiand M."/>
            <person name="Wilkinson J."/>
            <person name="Wilson A."/>
            <person name="Yadav S."/>
            <person name="Young G."/>
            <person name="Yu Q."/>
            <person name="Zembek L."/>
            <person name="Zhong D."/>
            <person name="Zimmer A."/>
            <person name="Zwirko Z."/>
            <person name="Jaffe D.B."/>
            <person name="Alvarez P."/>
            <person name="Brockman W."/>
            <person name="Butler J."/>
            <person name="Chin C."/>
            <person name="Gnerre S."/>
            <person name="Grabherr M."/>
            <person name="Kleber M."/>
            <person name="Mauceli E."/>
            <person name="MacCallum I."/>
        </authorList>
    </citation>
    <scope>NUCLEOTIDE SEQUENCE [LARGE SCALE GENOMIC DNA]</scope>
    <source>
        <strain evidence="8">Tai18E2 / Tucson 14021-0261.01</strain>
    </source>
</reference>
<keyword evidence="2" id="KW-1017">Isopeptide bond</keyword>
<evidence type="ECO:0000256" key="3">
    <source>
        <dbReference type="ARBA" id="ARBA00022843"/>
    </source>
</evidence>
<dbReference type="GO" id="GO:0007129">
    <property type="term" value="P:homologous chromosome pairing at meiosis"/>
    <property type="evidence" value="ECO:0007669"/>
    <property type="project" value="TreeGrafter"/>
</dbReference>
<dbReference type="Proteomes" id="UP000002282">
    <property type="component" value="Chromosome 3R"/>
</dbReference>
<comment type="similarity">
    <text evidence="5">Belongs to the Fanconi anemia protein FANCD2 family.</text>
</comment>
<feature type="compositionally biased region" description="Polar residues" evidence="6">
    <location>
        <begin position="1492"/>
        <end position="1501"/>
    </location>
</feature>
<dbReference type="Pfam" id="PF14631">
    <property type="entry name" value="FancD2"/>
    <property type="match status" value="1"/>
</dbReference>
<feature type="compositionally biased region" description="Low complexity" evidence="6">
    <location>
        <begin position="70"/>
        <end position="80"/>
    </location>
</feature>
<dbReference type="GO" id="GO:0070182">
    <property type="term" value="F:DNA polymerase binding"/>
    <property type="evidence" value="ECO:0007669"/>
    <property type="project" value="TreeGrafter"/>
</dbReference>
<evidence type="ECO:0000256" key="4">
    <source>
        <dbReference type="ARBA" id="ARBA00023242"/>
    </source>
</evidence>
<dbReference type="PANTHER" id="PTHR32086:SF0">
    <property type="entry name" value="FANCONI ANEMIA GROUP D2 PROTEIN"/>
    <property type="match status" value="1"/>
</dbReference>
<evidence type="ECO:0000313" key="7">
    <source>
        <dbReference type="EMBL" id="KRK02970.1"/>
    </source>
</evidence>
<proteinExistence type="inferred from homology"/>
<organism evidence="7 8">
    <name type="scientific">Drosophila yakuba</name>
    <name type="common">Fruit fly</name>
    <dbReference type="NCBI Taxonomy" id="7245"/>
    <lineage>
        <taxon>Eukaryota</taxon>
        <taxon>Metazoa</taxon>
        <taxon>Ecdysozoa</taxon>
        <taxon>Arthropoda</taxon>
        <taxon>Hexapoda</taxon>
        <taxon>Insecta</taxon>
        <taxon>Pterygota</taxon>
        <taxon>Neoptera</taxon>
        <taxon>Endopterygota</taxon>
        <taxon>Diptera</taxon>
        <taxon>Brachycera</taxon>
        <taxon>Muscomorpha</taxon>
        <taxon>Ephydroidea</taxon>
        <taxon>Drosophilidae</taxon>
        <taxon>Drosophila</taxon>
        <taxon>Sophophora</taxon>
    </lineage>
</organism>
<keyword evidence="8" id="KW-1185">Reference proteome</keyword>
<name>A0A0R1E5K8_DROYA</name>
<dbReference type="InterPro" id="IPR029448">
    <property type="entry name" value="FANCD2"/>
</dbReference>
<dbReference type="GO" id="GO:0000793">
    <property type="term" value="C:condensed chromosome"/>
    <property type="evidence" value="ECO:0007669"/>
    <property type="project" value="TreeGrafter"/>
</dbReference>
<keyword evidence="3" id="KW-0832">Ubl conjugation</keyword>
<dbReference type="GO" id="GO:0005634">
    <property type="term" value="C:nucleus"/>
    <property type="evidence" value="ECO:0007669"/>
    <property type="project" value="UniProtKB-SubCell"/>
</dbReference>
<feature type="region of interest" description="Disordered" evidence="6">
    <location>
        <begin position="67"/>
        <end position="88"/>
    </location>
</feature>
<sequence>MAVLGHTALLTRHQSVLFLLFCYLGSRVTLVKLTCTMYKQFKKRSKKPLNTIDENATMKVPRLAETTTNVSVESSSGGSEDNIPASQEHTQRFLSQHSAILAATLGRTQSSNRNIATLSRQPNNFFELVLVRAGVQLDQGDSLIMACDHVSIVSKLRDIFTSASSYTDKMETFKTGLNASMAPGSKLVQKLLTGCTVDAAGEEQIYQSQNSMFMNFLMIDFMRDACVEVLLNRIEEVAKADRVIMGKAAIPLPLLPLMLTQLRYLTALHKVEIYSRIEVIFNRATESAKLDIIANAELILDASMHDEFVELLNINYSSTEDLFHMTTVQTLSNLFLSDRTQAKLRLRILDFATSGHCPDVNLPHLIRLLLNVLKIDTDDSVRDFQLIGSLREIFNWRHTTVREENSTTGDSKKSQLELFGFLELALLRSKKFYQACQRSCASVPAEEFTSFDLILLLLLIHVNEDNSLYIENILRRRIKLEHITVGILEEIRLHYRHILEQHITTLMNILHDFMREKNRTVSDFAKSSYSILFKTFNSIQKNILKKLLELTCDKSSPHLTTMALELLRELQRKSAKDVQNCATLLIPMLDRISDLTLTQTRVAMDLLCHVAFPGPNLSPCLQLQEQVDMVVKKQLINSIDNIKKQGIIGCVQLIDAMARIENDGVERNELIASVENVDSLPDGRGKMAANLIIRTESSIGNSTESLALFFEELATVFNQRNEGSTGCDLDYQFIAWVCDLVTFRFQASFVTEDVPETLKGIKLEYQLNINELDDTNVNTESDVLNIGINMSKLVLSPKAKPCDSIYILAPLFNCVRVLYKHRHHDSLENINALLGCAIVLPSFFEDDNYVPVFDNFEAEQQKDILSIYFQTINWMRVSISAFASQRDHPTRRRVLSRLGELIRIEQRIKPLLARAPVDFVAPPYQFLTNVKLSNQNLKRPGPKPAAKINTTLPEPDLSGNQTTIADFTIKVGPCKTIKMKTDFEQMYGPRERYRPMEVEIIMLLVEQKFVLSHQLENEQVGEFLGLLELRFLLEDVVQKLEAAVFRQTDFFDADSFKPHLAKQEDFICDLLPCLNEVNNHLITLAEAIDNELTKVNHVYSNLDLFKEQFCYIKSCFGLCVRLFALYFAWSEWSDKSQEQLLHKSLLKLQPKAQWKRLEKQSVPQLATLTFQYFLKYEKSVLSLSTAVQIYRLLCNLLKLGSLQSDASQPRFQQAEELRILCGTLLRRKWFHYAGTLDKGGQCNIYLDELIKGFLKKSTSTSQTDLLSELVKQCSILNTKDKALSSFPNFKKANFPLLFRGLCEVLIHSLSGQVSADRHGDRLTLWESAVDLLNGLLSIVQQVEQPRNFGLFLKHSLLFLKLLLQHGMSALESIVRDDPERLTRFLHELQKVTRFLHQLCCHSKSIKNTAIISYIPSLRETIETLVFRVKALLAANNCHSAFHMGNMINRDLHGDSIITPTSSFAGEENSDEELPADDTSVDETALGDDMGITTVSVSTRPSDGSRRSKSSSRSKCF</sequence>
<dbReference type="GO" id="GO:0036297">
    <property type="term" value="P:interstrand cross-link repair"/>
    <property type="evidence" value="ECO:0007669"/>
    <property type="project" value="TreeGrafter"/>
</dbReference>